<proteinExistence type="inferred from homology"/>
<dbReference type="GO" id="GO:0005525">
    <property type="term" value="F:GTP binding"/>
    <property type="evidence" value="ECO:0007669"/>
    <property type="project" value="UniProtKB-UniRule"/>
</dbReference>
<dbReference type="Pfam" id="PF01926">
    <property type="entry name" value="MMR_HSR1"/>
    <property type="match status" value="1"/>
</dbReference>
<dbReference type="Proteomes" id="UP000027088">
    <property type="component" value="Chromosome"/>
</dbReference>
<evidence type="ECO:0000256" key="6">
    <source>
        <dbReference type="ARBA" id="ARBA00022842"/>
    </source>
</evidence>
<reference evidence="12 13" key="1">
    <citation type="journal article" date="2014" name="Genome Announc.">
        <title>Complete Genome Sequence of the Bovine Mastitis Pathogen Mycoplasma californicum Strain ST-6T (ATCC 33461T).</title>
        <authorList>
            <person name="Calcutt M.J."/>
            <person name="Foecking M.F."/>
            <person name="Fox L.K."/>
        </authorList>
    </citation>
    <scope>NUCLEOTIDE SEQUENCE [LARGE SCALE GENOMIC DNA]</scope>
    <source>
        <strain evidence="12 13">ST-6</strain>
    </source>
</reference>
<dbReference type="CDD" id="cd01876">
    <property type="entry name" value="YihA_EngB"/>
    <property type="match status" value="1"/>
</dbReference>
<comment type="similarity">
    <text evidence="2 10">Belongs to the TRAFAC class TrmE-Era-EngA-EngB-Septin-like GTPase superfamily. EngB GTPase family.</text>
</comment>
<dbReference type="InterPro" id="IPR006073">
    <property type="entry name" value="GTP-bd"/>
</dbReference>
<keyword evidence="9 10" id="KW-0131">Cell cycle</keyword>
<keyword evidence="4" id="KW-0479">Metal-binding</keyword>
<evidence type="ECO:0000259" key="11">
    <source>
        <dbReference type="PROSITE" id="PS51706"/>
    </source>
</evidence>
<dbReference type="GO" id="GO:0005829">
    <property type="term" value="C:cytosol"/>
    <property type="evidence" value="ECO:0007669"/>
    <property type="project" value="TreeGrafter"/>
</dbReference>
<dbReference type="SUPFAM" id="SSF52540">
    <property type="entry name" value="P-loop containing nucleoside triphosphate hydrolases"/>
    <property type="match status" value="1"/>
</dbReference>
<dbReference type="InterPro" id="IPR027417">
    <property type="entry name" value="P-loop_NTPase"/>
</dbReference>
<comment type="function">
    <text evidence="10">Necessary for normal cell division and for the maintenance of normal septation.</text>
</comment>
<dbReference type="InterPro" id="IPR019987">
    <property type="entry name" value="GTP-bd_ribosome_bio_YsxC"/>
</dbReference>
<sequence>MFKFITSCLHPSTWHDTKGNPQIVFWGRSNVGKSSLLNALVGQKIAFVSKTPGRTQLINFFADNNNKYIVDLPGYGYAQMSKTQQNEMMQSIKQYLAKDPNPKHIFILIDSRTGVTAIDRNILSFIQSLSFNFSLIYTKLDKLNQKEKSTLIKNHNKLIEFNIIDENTEAFLVSAQKKTNLDELINFINLILYPNKTH</sequence>
<dbReference type="AlphaFoldDB" id="A0A059XLQ6"/>
<dbReference type="InterPro" id="IPR030393">
    <property type="entry name" value="G_ENGB_dom"/>
</dbReference>
<dbReference type="eggNOG" id="COG0218">
    <property type="taxonomic scope" value="Bacteria"/>
</dbReference>
<gene>
    <name evidence="10 12" type="primary">engB</name>
    <name evidence="12" type="ORF">MCFN_01600</name>
</gene>
<evidence type="ECO:0000256" key="2">
    <source>
        <dbReference type="ARBA" id="ARBA00009638"/>
    </source>
</evidence>
<evidence type="ECO:0000256" key="4">
    <source>
        <dbReference type="ARBA" id="ARBA00022723"/>
    </source>
</evidence>
<evidence type="ECO:0000256" key="8">
    <source>
        <dbReference type="ARBA" id="ARBA00023210"/>
    </source>
</evidence>
<dbReference type="PANTHER" id="PTHR11649:SF13">
    <property type="entry name" value="ENGB-TYPE G DOMAIN-CONTAINING PROTEIN"/>
    <property type="match status" value="1"/>
</dbReference>
<feature type="domain" description="EngB-type G" evidence="11">
    <location>
        <begin position="19"/>
        <end position="194"/>
    </location>
</feature>
<comment type="cofactor">
    <cofactor evidence="1">
        <name>Mg(2+)</name>
        <dbReference type="ChEBI" id="CHEBI:18420"/>
    </cofactor>
</comment>
<evidence type="ECO:0000256" key="5">
    <source>
        <dbReference type="ARBA" id="ARBA00022741"/>
    </source>
</evidence>
<evidence type="ECO:0000256" key="7">
    <source>
        <dbReference type="ARBA" id="ARBA00023134"/>
    </source>
</evidence>
<keyword evidence="3 10" id="KW-0132">Cell division</keyword>
<dbReference type="NCBIfam" id="TIGR03598">
    <property type="entry name" value="GTPase_YsxC"/>
    <property type="match status" value="1"/>
</dbReference>
<keyword evidence="5 10" id="KW-0547">Nucleotide-binding</keyword>
<dbReference type="GO" id="GO:0046872">
    <property type="term" value="F:metal ion binding"/>
    <property type="evidence" value="ECO:0007669"/>
    <property type="project" value="UniProtKB-KW"/>
</dbReference>
<protein>
    <recommendedName>
        <fullName evidence="10">Probable GTP-binding protein EngB</fullName>
    </recommendedName>
</protein>
<evidence type="ECO:0000256" key="3">
    <source>
        <dbReference type="ARBA" id="ARBA00022618"/>
    </source>
</evidence>
<keyword evidence="13" id="KW-1185">Reference proteome</keyword>
<dbReference type="HAMAP" id="MF_00321">
    <property type="entry name" value="GTPase_EngB"/>
    <property type="match status" value="1"/>
</dbReference>
<dbReference type="PANTHER" id="PTHR11649">
    <property type="entry name" value="MSS1/TRME-RELATED GTP-BINDING PROTEIN"/>
    <property type="match status" value="1"/>
</dbReference>
<accession>A0A059XLQ6</accession>
<evidence type="ECO:0000256" key="10">
    <source>
        <dbReference type="HAMAP-Rule" id="MF_00321"/>
    </source>
</evidence>
<dbReference type="PROSITE" id="PS51706">
    <property type="entry name" value="G_ENGB"/>
    <property type="match status" value="1"/>
</dbReference>
<name>A0A059XLQ6_9BACT</name>
<evidence type="ECO:0000256" key="9">
    <source>
        <dbReference type="ARBA" id="ARBA00023306"/>
    </source>
</evidence>
<dbReference type="GO" id="GO:0000917">
    <property type="term" value="P:division septum assembly"/>
    <property type="evidence" value="ECO:0007669"/>
    <property type="project" value="UniProtKB-KW"/>
</dbReference>
<evidence type="ECO:0000256" key="1">
    <source>
        <dbReference type="ARBA" id="ARBA00001946"/>
    </source>
</evidence>
<evidence type="ECO:0000313" key="13">
    <source>
        <dbReference type="Proteomes" id="UP000027088"/>
    </source>
</evidence>
<evidence type="ECO:0000313" key="12">
    <source>
        <dbReference type="EMBL" id="AIA29464.1"/>
    </source>
</evidence>
<keyword evidence="6" id="KW-0460">Magnesium</keyword>
<keyword evidence="8 10" id="KW-0717">Septation</keyword>
<dbReference type="RefSeq" id="WP_038561565.1">
    <property type="nucleotide sequence ID" value="NZ_CP007521.1"/>
</dbReference>
<dbReference type="Gene3D" id="3.40.50.300">
    <property type="entry name" value="P-loop containing nucleotide triphosphate hydrolases"/>
    <property type="match status" value="1"/>
</dbReference>
<keyword evidence="7 10" id="KW-0342">GTP-binding</keyword>
<organism evidence="12 13">
    <name type="scientific">Mycoplasmopsis californica</name>
    <dbReference type="NCBI Taxonomy" id="2113"/>
    <lineage>
        <taxon>Bacteria</taxon>
        <taxon>Bacillati</taxon>
        <taxon>Mycoplasmatota</taxon>
        <taxon>Mycoplasmoidales</taxon>
        <taxon>Metamycoplasmataceae</taxon>
        <taxon>Mycoplasmopsis</taxon>
    </lineage>
</organism>
<dbReference type="EMBL" id="CP007521">
    <property type="protein sequence ID" value="AIA29464.1"/>
    <property type="molecule type" value="Genomic_DNA"/>
</dbReference>
<dbReference type="KEGG" id="mcr:MCFN_01600"/>